<organism evidence="10 11">
    <name type="scientific">Kribbibacterium absianum</name>
    <dbReference type="NCBI Taxonomy" id="3044210"/>
    <lineage>
        <taxon>Bacteria</taxon>
        <taxon>Bacillati</taxon>
        <taxon>Actinomycetota</taxon>
        <taxon>Coriobacteriia</taxon>
        <taxon>Coriobacteriales</taxon>
        <taxon>Kribbibacteriaceae</taxon>
        <taxon>Kribbibacterium</taxon>
    </lineage>
</organism>
<dbReference type="CDD" id="cd00840">
    <property type="entry name" value="MPP_Mre11_N"/>
    <property type="match status" value="1"/>
</dbReference>
<proteinExistence type="inferred from homology"/>
<keyword evidence="7" id="KW-0233">DNA recombination</keyword>
<reference evidence="10" key="1">
    <citation type="submission" date="2023-05" db="EMBL/GenBank/DDBJ databases">
        <title>[olsenella] sp. nov., isolated from a pig farm feces dump.</title>
        <authorList>
            <person name="Chang Y.-H."/>
        </authorList>
    </citation>
    <scope>NUCLEOTIDE SEQUENCE</scope>
    <source>
        <strain evidence="10">YH-ols2217</strain>
    </source>
</reference>
<dbReference type="InterPro" id="IPR026843">
    <property type="entry name" value="SbcD_C"/>
</dbReference>
<keyword evidence="11" id="KW-1185">Reference proteome</keyword>
<dbReference type="InterPro" id="IPR050535">
    <property type="entry name" value="DNA_Repair-Maintenance_Comp"/>
</dbReference>
<dbReference type="Pfam" id="PF12320">
    <property type="entry name" value="SbcD_C"/>
    <property type="match status" value="1"/>
</dbReference>
<comment type="function">
    <text evidence="7">SbcCD cleaves DNA hairpin structures. These structures can inhibit DNA replication and are intermediates in certain DNA recombination reactions. The complex acts as a 3'-&gt;5' double strand exonuclease that can open hairpins. It also has a 5' single-strand endonuclease activity.</text>
</comment>
<dbReference type="InterPro" id="IPR041796">
    <property type="entry name" value="Mre11_N"/>
</dbReference>
<comment type="caution">
    <text evidence="10">The sequence shown here is derived from an EMBL/GenBank/DDBJ whole genome shotgun (WGS) entry which is preliminary data.</text>
</comment>
<accession>A0ABT6ZK56</accession>
<dbReference type="GO" id="GO:0004527">
    <property type="term" value="F:exonuclease activity"/>
    <property type="evidence" value="ECO:0007669"/>
    <property type="project" value="UniProtKB-KW"/>
</dbReference>
<dbReference type="PANTHER" id="PTHR30337:SF0">
    <property type="entry name" value="NUCLEASE SBCCD SUBUNIT D"/>
    <property type="match status" value="1"/>
</dbReference>
<evidence type="ECO:0000256" key="2">
    <source>
        <dbReference type="ARBA" id="ARBA00011322"/>
    </source>
</evidence>
<keyword evidence="4 7" id="KW-0540">Nuclease</keyword>
<evidence type="ECO:0000256" key="3">
    <source>
        <dbReference type="ARBA" id="ARBA00013365"/>
    </source>
</evidence>
<dbReference type="RefSeq" id="WP_283713774.1">
    <property type="nucleotide sequence ID" value="NZ_JASJEW010000006.1"/>
</dbReference>
<dbReference type="InterPro" id="IPR004843">
    <property type="entry name" value="Calcineurin-like_PHP"/>
</dbReference>
<evidence type="ECO:0000256" key="1">
    <source>
        <dbReference type="ARBA" id="ARBA00010555"/>
    </source>
</evidence>
<keyword evidence="7" id="KW-0255">Endonuclease</keyword>
<dbReference type="Proteomes" id="UP001431693">
    <property type="component" value="Unassembled WGS sequence"/>
</dbReference>
<evidence type="ECO:0000313" key="10">
    <source>
        <dbReference type="EMBL" id="MDJ1129438.1"/>
    </source>
</evidence>
<dbReference type="Pfam" id="PF00149">
    <property type="entry name" value="Metallophos"/>
    <property type="match status" value="1"/>
</dbReference>
<feature type="domain" description="Calcineurin-like phosphoesterase" evidence="8">
    <location>
        <begin position="1"/>
        <end position="91"/>
    </location>
</feature>
<evidence type="ECO:0000259" key="8">
    <source>
        <dbReference type="Pfam" id="PF00149"/>
    </source>
</evidence>
<protein>
    <recommendedName>
        <fullName evidence="3 7">Nuclease SbcCD subunit D</fullName>
    </recommendedName>
</protein>
<dbReference type="Gene3D" id="3.60.21.10">
    <property type="match status" value="1"/>
</dbReference>
<keyword evidence="6 7" id="KW-0269">Exonuclease</keyword>
<comment type="similarity">
    <text evidence="1 7">Belongs to the SbcD family.</text>
</comment>
<dbReference type="PANTHER" id="PTHR30337">
    <property type="entry name" value="COMPONENT OF ATP-DEPENDENT DSDNA EXONUCLEASE"/>
    <property type="match status" value="1"/>
</dbReference>
<dbReference type="NCBIfam" id="TIGR00619">
    <property type="entry name" value="sbcd"/>
    <property type="match status" value="1"/>
</dbReference>
<evidence type="ECO:0000256" key="4">
    <source>
        <dbReference type="ARBA" id="ARBA00022722"/>
    </source>
</evidence>
<dbReference type="EMBL" id="JASJEX010000002">
    <property type="protein sequence ID" value="MDJ1129438.1"/>
    <property type="molecule type" value="Genomic_DNA"/>
</dbReference>
<keyword evidence="5 7" id="KW-0378">Hydrolase</keyword>
<comment type="subunit">
    <text evidence="2 7">Heterodimer of SbcC and SbcD.</text>
</comment>
<keyword evidence="7" id="KW-0235">DNA replication</keyword>
<dbReference type="InterPro" id="IPR004593">
    <property type="entry name" value="SbcD"/>
</dbReference>
<sequence length="384" mass="41258">MRIAHIADIHAGKRLHGHDLATDLAHVLHEVAETCVAEQVQALLIAGDLYDSRQPSPAAVSTVSRFFSELAAAGIETVCIPGNHDSAEHVSYASDPLAQQGIHVMGAYTQPIEPILLEDEHGPVAVWPMPFVRPPEVRRALGVDVASYTEALAAAVSAMPLKPGTRNVLLAHQFVTDGGVGPERSESEVVVGGLDNVDARIFDGFEYVALGHLHRPQRVRSERMRYAGSPLKYSTSEAGTPKTMPIVDIGPKPTDGLAPIATRLVPLEPLHDLRVVTGPLDELVSDEVVSAANAEDYVYAQLTDQTPLLGPMAALRDAYPNVLGFCYLGSETAASSQPSEAPPSEDKGRDELFCDFFRAQTGTEITEPQLALLRSVLDDLSREA</sequence>
<evidence type="ECO:0000259" key="9">
    <source>
        <dbReference type="Pfam" id="PF12320"/>
    </source>
</evidence>
<gene>
    <name evidence="7" type="primary">sbcD</name>
    <name evidence="10" type="ORF">QJ043_05015</name>
</gene>
<evidence type="ECO:0000313" key="11">
    <source>
        <dbReference type="Proteomes" id="UP001431693"/>
    </source>
</evidence>
<evidence type="ECO:0000256" key="7">
    <source>
        <dbReference type="RuleBase" id="RU363069"/>
    </source>
</evidence>
<dbReference type="SUPFAM" id="SSF56300">
    <property type="entry name" value="Metallo-dependent phosphatases"/>
    <property type="match status" value="1"/>
</dbReference>
<feature type="domain" description="Nuclease SbcCD subunit D C-terminal" evidence="9">
    <location>
        <begin position="270"/>
        <end position="361"/>
    </location>
</feature>
<evidence type="ECO:0000256" key="6">
    <source>
        <dbReference type="ARBA" id="ARBA00022839"/>
    </source>
</evidence>
<evidence type="ECO:0000256" key="5">
    <source>
        <dbReference type="ARBA" id="ARBA00022801"/>
    </source>
</evidence>
<name>A0ABT6ZK56_9ACTN</name>
<dbReference type="InterPro" id="IPR029052">
    <property type="entry name" value="Metallo-depent_PP-like"/>
</dbReference>